<organism evidence="2 3">
    <name type="scientific">Polarella glacialis</name>
    <name type="common">Dinoflagellate</name>
    <dbReference type="NCBI Taxonomy" id="89957"/>
    <lineage>
        <taxon>Eukaryota</taxon>
        <taxon>Sar</taxon>
        <taxon>Alveolata</taxon>
        <taxon>Dinophyceae</taxon>
        <taxon>Suessiales</taxon>
        <taxon>Suessiaceae</taxon>
        <taxon>Polarella</taxon>
    </lineage>
</organism>
<dbReference type="AlphaFoldDB" id="A0A813DVU0"/>
<feature type="region of interest" description="Disordered" evidence="1">
    <location>
        <begin position="230"/>
        <end position="298"/>
    </location>
</feature>
<feature type="compositionally biased region" description="Low complexity" evidence="1">
    <location>
        <begin position="267"/>
        <end position="278"/>
    </location>
</feature>
<evidence type="ECO:0000313" key="3">
    <source>
        <dbReference type="Proteomes" id="UP000654075"/>
    </source>
</evidence>
<name>A0A813DVU0_POLGL</name>
<dbReference type="OrthoDB" id="414663at2759"/>
<sequence>AMNLPTGVSWPEDAITFILLGGQDNFRGHFGVEEYVAETRSHVPKANATTAILYVNEMTHMPQQNLLASTLPWMIRGLSAWEVGRQPPLSHFRSILSSLSKDGWSGRLLYTSGPGNWEDIKFSHFDVGKLQVAPLAAPAGLREDEAAPEPMEFTASDELKALWKAAAVAARPRHGAPFVQGHGNRFAAVVSAAVSSGPSGRTDAQRPVLTLPVGAGAEAVRGGGYAGGRPLLAVPSPHSHAPDPTPISRALGLPGRSAHRHASMQLSSPGSSPGNGSPCFYVNDPSPSPPRHPQVSFG</sequence>
<proteinExistence type="predicted"/>
<reference evidence="2" key="1">
    <citation type="submission" date="2021-02" db="EMBL/GenBank/DDBJ databases">
        <authorList>
            <person name="Dougan E. K."/>
            <person name="Rhodes N."/>
            <person name="Thang M."/>
            <person name="Chan C."/>
        </authorList>
    </citation>
    <scope>NUCLEOTIDE SEQUENCE</scope>
</reference>
<evidence type="ECO:0000256" key="1">
    <source>
        <dbReference type="SAM" id="MobiDB-lite"/>
    </source>
</evidence>
<accession>A0A813DVU0</accession>
<gene>
    <name evidence="2" type="ORF">PGLA1383_LOCUS12136</name>
</gene>
<keyword evidence="3" id="KW-1185">Reference proteome</keyword>
<protein>
    <submittedName>
        <fullName evidence="2">Uncharacterized protein</fullName>
    </submittedName>
</protein>
<feature type="non-terminal residue" evidence="2">
    <location>
        <position position="1"/>
    </location>
</feature>
<dbReference type="Proteomes" id="UP000654075">
    <property type="component" value="Unassembled WGS sequence"/>
</dbReference>
<comment type="caution">
    <text evidence="2">The sequence shown here is derived from an EMBL/GenBank/DDBJ whole genome shotgun (WGS) entry which is preliminary data.</text>
</comment>
<evidence type="ECO:0000313" key="2">
    <source>
        <dbReference type="EMBL" id="CAE8593544.1"/>
    </source>
</evidence>
<dbReference type="EMBL" id="CAJNNV010006384">
    <property type="protein sequence ID" value="CAE8593544.1"/>
    <property type="molecule type" value="Genomic_DNA"/>
</dbReference>